<evidence type="ECO:0000313" key="7">
    <source>
        <dbReference type="Proteomes" id="UP000256661"/>
    </source>
</evidence>
<dbReference type="AlphaFoldDB" id="A0A3D9SLH8"/>
<comment type="caution">
    <text evidence="6">The sequence shown here is derived from an EMBL/GenBank/DDBJ whole genome shotgun (WGS) entry which is preliminary data.</text>
</comment>
<feature type="DNA-binding region" description="OmpR/PhoB-type" evidence="3">
    <location>
        <begin position="1"/>
        <end position="97"/>
    </location>
</feature>
<protein>
    <submittedName>
        <fullName evidence="6">Putative ATPase</fullName>
    </submittedName>
</protein>
<dbReference type="Pfam" id="PF25872">
    <property type="entry name" value="HTH_77"/>
    <property type="match status" value="1"/>
</dbReference>
<dbReference type="SUPFAM" id="SSF52540">
    <property type="entry name" value="P-loop containing nucleoside triphosphate hydrolases"/>
    <property type="match status" value="1"/>
</dbReference>
<dbReference type="Pfam" id="PF03704">
    <property type="entry name" value="BTAD"/>
    <property type="match status" value="1"/>
</dbReference>
<evidence type="ECO:0000256" key="2">
    <source>
        <dbReference type="ARBA" id="ARBA00023125"/>
    </source>
</evidence>
<keyword evidence="4" id="KW-0175">Coiled coil</keyword>
<dbReference type="Gene3D" id="3.40.50.300">
    <property type="entry name" value="P-loop containing nucleotide triphosphate hydrolases"/>
    <property type="match status" value="1"/>
</dbReference>
<evidence type="ECO:0000313" key="6">
    <source>
        <dbReference type="EMBL" id="REE96782.1"/>
    </source>
</evidence>
<dbReference type="InterPro" id="IPR036388">
    <property type="entry name" value="WH-like_DNA-bd_sf"/>
</dbReference>
<dbReference type="GO" id="GO:0000160">
    <property type="term" value="P:phosphorelay signal transduction system"/>
    <property type="evidence" value="ECO:0007669"/>
    <property type="project" value="InterPro"/>
</dbReference>
<accession>A0A3D9SLH8</accession>
<evidence type="ECO:0000256" key="1">
    <source>
        <dbReference type="ARBA" id="ARBA00005820"/>
    </source>
</evidence>
<keyword evidence="2 3" id="KW-0238">DNA-binding</keyword>
<dbReference type="InterPro" id="IPR001867">
    <property type="entry name" value="OmpR/PhoB-type_DNA-bd"/>
</dbReference>
<feature type="coiled-coil region" evidence="4">
    <location>
        <begin position="155"/>
        <end position="189"/>
    </location>
</feature>
<dbReference type="SMART" id="SM01043">
    <property type="entry name" value="BTAD"/>
    <property type="match status" value="1"/>
</dbReference>
<dbReference type="Proteomes" id="UP000256661">
    <property type="component" value="Unassembled WGS sequence"/>
</dbReference>
<dbReference type="PROSITE" id="PS51755">
    <property type="entry name" value="OMPR_PHOB"/>
    <property type="match status" value="1"/>
</dbReference>
<dbReference type="SMART" id="SM00862">
    <property type="entry name" value="Trans_reg_C"/>
    <property type="match status" value="1"/>
</dbReference>
<dbReference type="GO" id="GO:0006355">
    <property type="term" value="P:regulation of DNA-templated transcription"/>
    <property type="evidence" value="ECO:0007669"/>
    <property type="project" value="InterPro"/>
</dbReference>
<dbReference type="Gene3D" id="1.25.40.10">
    <property type="entry name" value="Tetratricopeptide repeat domain"/>
    <property type="match status" value="2"/>
</dbReference>
<dbReference type="CDD" id="cd15831">
    <property type="entry name" value="BTAD"/>
    <property type="match status" value="1"/>
</dbReference>
<evidence type="ECO:0000256" key="3">
    <source>
        <dbReference type="PROSITE-ProRule" id="PRU01091"/>
    </source>
</evidence>
<dbReference type="SUPFAM" id="SSF48452">
    <property type="entry name" value="TPR-like"/>
    <property type="match status" value="2"/>
</dbReference>
<name>A0A3D9SLH8_9ACTN</name>
<keyword evidence="7" id="KW-1185">Reference proteome</keyword>
<dbReference type="EMBL" id="QTTT01000001">
    <property type="protein sequence ID" value="REE96782.1"/>
    <property type="molecule type" value="Genomic_DNA"/>
</dbReference>
<dbReference type="SUPFAM" id="SSF46894">
    <property type="entry name" value="C-terminal effector domain of the bipartite response regulators"/>
    <property type="match status" value="1"/>
</dbReference>
<dbReference type="InterPro" id="IPR011990">
    <property type="entry name" value="TPR-like_helical_dom_sf"/>
</dbReference>
<dbReference type="InterPro" id="IPR005158">
    <property type="entry name" value="BTAD"/>
</dbReference>
<dbReference type="PANTHER" id="PTHR47691">
    <property type="entry name" value="REGULATOR-RELATED"/>
    <property type="match status" value="1"/>
</dbReference>
<dbReference type="Pfam" id="PF00486">
    <property type="entry name" value="Trans_reg_C"/>
    <property type="match status" value="1"/>
</dbReference>
<evidence type="ECO:0000259" key="5">
    <source>
        <dbReference type="PROSITE" id="PS51755"/>
    </source>
</evidence>
<dbReference type="InterPro" id="IPR058852">
    <property type="entry name" value="HTH_77"/>
</dbReference>
<dbReference type="PRINTS" id="PR00364">
    <property type="entry name" value="DISEASERSIST"/>
</dbReference>
<dbReference type="GO" id="GO:0016887">
    <property type="term" value="F:ATP hydrolysis activity"/>
    <property type="evidence" value="ECO:0007669"/>
    <property type="project" value="InterPro"/>
</dbReference>
<dbReference type="InterPro" id="IPR049945">
    <property type="entry name" value="AAA_22"/>
</dbReference>
<reference evidence="6 7" key="1">
    <citation type="submission" date="2018-08" db="EMBL/GenBank/DDBJ databases">
        <title>Sequencing the genomes of 1000 actinobacteria strains.</title>
        <authorList>
            <person name="Klenk H.-P."/>
        </authorList>
    </citation>
    <scope>NUCLEOTIDE SEQUENCE [LARGE SCALE GENOMIC DNA]</scope>
    <source>
        <strain evidence="6 7">DSM 43927</strain>
    </source>
</reference>
<dbReference type="InterPro" id="IPR016032">
    <property type="entry name" value="Sig_transdc_resp-reg_C-effctor"/>
</dbReference>
<comment type="similarity">
    <text evidence="1">Belongs to the AfsR/DnrI/RedD regulatory family.</text>
</comment>
<gene>
    <name evidence="6" type="ORF">DFJ69_2229</name>
</gene>
<dbReference type="GO" id="GO:0003677">
    <property type="term" value="F:DNA binding"/>
    <property type="evidence" value="ECO:0007669"/>
    <property type="project" value="UniProtKB-UniRule"/>
</dbReference>
<proteinExistence type="inferred from homology"/>
<dbReference type="PANTHER" id="PTHR47691:SF3">
    <property type="entry name" value="HTH-TYPE TRANSCRIPTIONAL REGULATOR RV0890C-RELATED"/>
    <property type="match status" value="1"/>
</dbReference>
<dbReference type="Pfam" id="PF13401">
    <property type="entry name" value="AAA_22"/>
    <property type="match status" value="1"/>
</dbReference>
<sequence>MMGDNHAMWFGILGTTEVTLADGSPVPVGGPRVRSLLALLLLEPGKVVTVERLIDGLYGESPPAGAANALQSQVSRLRRSLGGGLVEFHPAGYRLAVEPDDVDVHRFERFTAEGRRALAAGDRTGAAELLREGLKLWRGEALADVADAPFADAQVARLDELRAAATEDLAEAELTLGRHRDLVDELQRLVTRHPLRERARAQLMRALYGAGRQAEALAVFEDTRRTLAEELGADPSPELAAAHLAVLQGAPEPTSAPALPRLPAQLTTFVGRDEELGRVGVLLRDQRLLTLIGPGGAGKTRLAVEAAARETGEVCFVDLAPIGDGAELPNALLGALGLRDSSLLPTPGEPHADPVDRLVRALAQRPVLLILDNCEHVVDDAARLVHRLLGACPGLRVLATSREALGITGESLWPLPPLALPPEGVSSAREALGYPAVRLFADRAAAVRPGFTVDSADLDHVLRICRDLDGLPLAIELAAARLRTLSPAEVASRLDDRFRLLSRGNRTAAPRHQTLRAVVEWSWELLDEEERTLARRLTVFTGGVTLESAARVCGLPEDDVDELLAGLVDKSLLHRDATSEGRYRMLDTIQVFCAERLAEAGEHDRLLHSHAEHFFELARAADPHLRRGGQLDWLARLTAEHANLHAALRRCITRDPALALRMVAALSWYWWLRGRVEGAPLAAELLSALGPEPPDASADLGEEWVLCVANAASGDGDHPRMAPYLDHAEAIMRSTDRPMRWPAGIVFWAILAGPKRIDLERHRAQVGTDPWSRALSRMGDGFQHQFGGEMAEAEPYFVAAYEGFKAIGDRWGMANSLDPLAELAEWRGDRERSFALVGEALELVEQLGAHEERADLLARRAAGLVRDGRYAAAEADYRLAAEIARRAGAGEKADGMHHGLGEIARLRGDLPEARRRYENALSATSGTWFVTSWTRSQSLVGLGWIHAAEGDAERARALHLEGVRLAIEYDNYMYAANGADGLAGVAVLEGDGERAALLLGVAGVLRGMRSYSNADIVRVTERARELVGDEAFEAALARGRSMDREAALAFVAV</sequence>
<organism evidence="6 7">
    <name type="scientific">Thermomonospora umbrina</name>
    <dbReference type="NCBI Taxonomy" id="111806"/>
    <lineage>
        <taxon>Bacteria</taxon>
        <taxon>Bacillati</taxon>
        <taxon>Actinomycetota</taxon>
        <taxon>Actinomycetes</taxon>
        <taxon>Streptosporangiales</taxon>
        <taxon>Thermomonosporaceae</taxon>
        <taxon>Thermomonospora</taxon>
    </lineage>
</organism>
<dbReference type="Gene3D" id="1.10.10.10">
    <property type="entry name" value="Winged helix-like DNA-binding domain superfamily/Winged helix DNA-binding domain"/>
    <property type="match status" value="1"/>
</dbReference>
<evidence type="ECO:0000256" key="4">
    <source>
        <dbReference type="SAM" id="Coils"/>
    </source>
</evidence>
<dbReference type="InterPro" id="IPR027417">
    <property type="entry name" value="P-loop_NTPase"/>
</dbReference>
<feature type="domain" description="OmpR/PhoB-type" evidence="5">
    <location>
        <begin position="1"/>
        <end position="97"/>
    </location>
</feature>